<feature type="domain" description="Lipocalin-like" evidence="1">
    <location>
        <begin position="146"/>
        <end position="232"/>
    </location>
</feature>
<sequence>MKKIIIILVAVLLTNCSGNGDESEVEVVTKEQLLGNWRLTNINANGDNEEDDECERLDILKFTLQDVYVANHGFFAGNCAITNETKTTYTLDNNNLSYIGNPSNPEEFTVDGKVEIIGNNLTVTEKFGAGAGLEIFITSYTKIDDIIGRWQLTNINANGDNEEDDVCERMDTIEFFETGYIHVINHGALNGECIVTNNTSTTYTYENNIISYIGNPLYPEEFAVNGTVEIIDNETLTVTEEIYNSDNELEIYITSYERVN</sequence>
<dbReference type="Pfam" id="PF13648">
    <property type="entry name" value="Lipocalin_4"/>
    <property type="match status" value="2"/>
</dbReference>
<dbReference type="InterPro" id="IPR024311">
    <property type="entry name" value="Lipocalin-like"/>
</dbReference>
<evidence type="ECO:0000313" key="2">
    <source>
        <dbReference type="EMBL" id="MFC0604660.1"/>
    </source>
</evidence>
<evidence type="ECO:0000313" key="3">
    <source>
        <dbReference type="Proteomes" id="UP001589832"/>
    </source>
</evidence>
<comment type="caution">
    <text evidence="2">The sequence shown here is derived from an EMBL/GenBank/DDBJ whole genome shotgun (WGS) entry which is preliminary data.</text>
</comment>
<dbReference type="EMBL" id="JBHLTQ010000004">
    <property type="protein sequence ID" value="MFC0604660.1"/>
    <property type="molecule type" value="Genomic_DNA"/>
</dbReference>
<name>A0ABV6Q8R3_9FLAO</name>
<reference evidence="2 3" key="1">
    <citation type="submission" date="2024-09" db="EMBL/GenBank/DDBJ databases">
        <authorList>
            <person name="Sun Q."/>
            <person name="Mori K."/>
        </authorList>
    </citation>
    <scope>NUCLEOTIDE SEQUENCE [LARGE SCALE GENOMIC DNA]</scope>
    <source>
        <strain evidence="2 3">NCAIM B.02481</strain>
    </source>
</reference>
<proteinExistence type="predicted"/>
<dbReference type="RefSeq" id="WP_386062678.1">
    <property type="nucleotide sequence ID" value="NZ_JBHLTQ010000004.1"/>
</dbReference>
<evidence type="ECO:0000259" key="1">
    <source>
        <dbReference type="Pfam" id="PF13648"/>
    </source>
</evidence>
<keyword evidence="3" id="KW-1185">Reference proteome</keyword>
<accession>A0ABV6Q8R3</accession>
<dbReference type="Proteomes" id="UP001589832">
    <property type="component" value="Unassembled WGS sequence"/>
</dbReference>
<feature type="domain" description="Lipocalin-like" evidence="1">
    <location>
        <begin position="33"/>
        <end position="109"/>
    </location>
</feature>
<protein>
    <submittedName>
        <fullName evidence="2">Lipocalin family protein</fullName>
    </submittedName>
</protein>
<gene>
    <name evidence="2" type="ORF">ACFFGA_08855</name>
</gene>
<organism evidence="2 3">
    <name type="scientific">Winogradskyella pulchriflava</name>
    <dbReference type="NCBI Taxonomy" id="1110688"/>
    <lineage>
        <taxon>Bacteria</taxon>
        <taxon>Pseudomonadati</taxon>
        <taxon>Bacteroidota</taxon>
        <taxon>Flavobacteriia</taxon>
        <taxon>Flavobacteriales</taxon>
        <taxon>Flavobacteriaceae</taxon>
        <taxon>Winogradskyella</taxon>
    </lineage>
</organism>